<proteinExistence type="inferred from homology"/>
<evidence type="ECO:0000256" key="2">
    <source>
        <dbReference type="ARBA" id="ARBA00022448"/>
    </source>
</evidence>
<comment type="similarity">
    <text evidence="1">Belongs to the outer membrane porin (Opr) (TC 1.B.25) family.</text>
</comment>
<feature type="signal peptide" evidence="4">
    <location>
        <begin position="1"/>
        <end position="22"/>
    </location>
</feature>
<sequence>MKMIKLSLAALMAVGVGISLNAADKPKVTLKANRTLVFNKVPPKVDSLKDMLTEGMFYGRIRINTFKWDWKEETSKNQDNWAAGFGGSLLYKSAEYKGFSGMAGLYTSQSPWHMDDADVGFIKAGKDTTSRYNVKATGDWGMTVLAQAYMQYRLNKTKVRVGRQIFESFLTKSNDTKMIPNTFEGVTVVSKDLPKTTLKAAYLTKQKLRDHTSFHDVITYNTVDDGYDNTKESWANNDDSAVNRSLSYSNFLAAGMDPNHDLVVLEAANKSIKNLKLKANYTAVPDVVSSATVEAYYTIPAGGLKIIPGVRYMKQFDGGVGDKFAAISTGPVAVANLKGDVTGYTNKYSLDSWLFAARVDIKSNQAWKFRLGYSKIADEADIVAPWRGFPTGGFTRAMAQYNWYANTKTYMIRGDYSFDKAGLVPGLTAMFRYAIQDFDDNKPGVQADTQVIHLDAIQKIKSFPGLEARVRIGLVNGDPQTGTVTKSDPSYNEYRFELNYLF</sequence>
<evidence type="ECO:0000313" key="6">
    <source>
        <dbReference type="Proteomes" id="UP000199227"/>
    </source>
</evidence>
<dbReference type="Gene3D" id="2.40.160.10">
    <property type="entry name" value="Porin"/>
    <property type="match status" value="1"/>
</dbReference>
<dbReference type="EMBL" id="FOXB01000016">
    <property type="protein sequence ID" value="SFP35571.1"/>
    <property type="molecule type" value="Genomic_DNA"/>
</dbReference>
<name>A0A1I5PPX7_9BACT</name>
<gene>
    <name evidence="5" type="ORF">SAMN05216234_11630</name>
</gene>
<dbReference type="Pfam" id="PF03573">
    <property type="entry name" value="OprD"/>
    <property type="match status" value="1"/>
</dbReference>
<dbReference type="Proteomes" id="UP000199227">
    <property type="component" value="Unassembled WGS sequence"/>
</dbReference>
<dbReference type="STRING" id="223786.SAMN05216234_11630"/>
<organism evidence="5 6">
    <name type="scientific">Hydrogenimonas thermophila</name>
    <dbReference type="NCBI Taxonomy" id="223786"/>
    <lineage>
        <taxon>Bacteria</taxon>
        <taxon>Pseudomonadati</taxon>
        <taxon>Campylobacterota</taxon>
        <taxon>Epsilonproteobacteria</taxon>
        <taxon>Campylobacterales</taxon>
        <taxon>Hydrogenimonadaceae</taxon>
        <taxon>Hydrogenimonas</taxon>
    </lineage>
</organism>
<dbReference type="AlphaFoldDB" id="A0A1I5PPX7"/>
<reference evidence="5 6" key="1">
    <citation type="submission" date="2016-10" db="EMBL/GenBank/DDBJ databases">
        <authorList>
            <person name="de Groot N.N."/>
        </authorList>
    </citation>
    <scope>NUCLEOTIDE SEQUENCE [LARGE SCALE GENOMIC DNA]</scope>
    <source>
        <strain evidence="5 6">EP1-55-1</strain>
    </source>
</reference>
<dbReference type="PANTHER" id="PTHR34596">
    <property type="entry name" value="CHITOPORIN"/>
    <property type="match status" value="1"/>
</dbReference>
<dbReference type="GO" id="GO:0015288">
    <property type="term" value="F:porin activity"/>
    <property type="evidence" value="ECO:0007669"/>
    <property type="project" value="TreeGrafter"/>
</dbReference>
<evidence type="ECO:0000313" key="5">
    <source>
        <dbReference type="EMBL" id="SFP35571.1"/>
    </source>
</evidence>
<evidence type="ECO:0000256" key="1">
    <source>
        <dbReference type="ARBA" id="ARBA00009075"/>
    </source>
</evidence>
<protein>
    <submittedName>
        <fullName evidence="5">Outer membrane porin, OprD family</fullName>
    </submittedName>
</protein>
<feature type="chain" id="PRO_5011751097" evidence="4">
    <location>
        <begin position="23"/>
        <end position="502"/>
    </location>
</feature>
<dbReference type="InterPro" id="IPR005318">
    <property type="entry name" value="OM_porin_bac"/>
</dbReference>
<evidence type="ECO:0000256" key="4">
    <source>
        <dbReference type="SAM" id="SignalP"/>
    </source>
</evidence>
<dbReference type="InterPro" id="IPR023614">
    <property type="entry name" value="Porin_dom_sf"/>
</dbReference>
<accession>A0A1I5PPX7</accession>
<dbReference type="RefSeq" id="WP_245757031.1">
    <property type="nucleotide sequence ID" value="NZ_FOXB01000016.1"/>
</dbReference>
<keyword evidence="3 4" id="KW-0732">Signal</keyword>
<dbReference type="PANTHER" id="PTHR34596:SF2">
    <property type="entry name" value="CHITOPORIN"/>
    <property type="match status" value="1"/>
</dbReference>
<evidence type="ECO:0000256" key="3">
    <source>
        <dbReference type="ARBA" id="ARBA00022729"/>
    </source>
</evidence>
<keyword evidence="6" id="KW-1185">Reference proteome</keyword>
<dbReference type="GO" id="GO:0016020">
    <property type="term" value="C:membrane"/>
    <property type="evidence" value="ECO:0007669"/>
    <property type="project" value="InterPro"/>
</dbReference>
<keyword evidence="2" id="KW-0813">Transport</keyword>